<dbReference type="PIRSF" id="PIRSF036497">
    <property type="entry name" value="HDH_short"/>
    <property type="match status" value="1"/>
</dbReference>
<keyword evidence="8 10" id="KW-0560">Oxidoreductase</keyword>
<comment type="pathway">
    <text evidence="2 10">Amino-acid biosynthesis; L-methionine biosynthesis via de novo pathway; L-homoserine from L-aspartate: step 3/3.</text>
</comment>
<dbReference type="InterPro" id="IPR022697">
    <property type="entry name" value="HDH_short"/>
</dbReference>
<organism evidence="14 15">
    <name type="scientific">Paenibacillus hexagrammi</name>
    <dbReference type="NCBI Taxonomy" id="2908839"/>
    <lineage>
        <taxon>Bacteria</taxon>
        <taxon>Bacillati</taxon>
        <taxon>Bacillota</taxon>
        <taxon>Bacilli</taxon>
        <taxon>Bacillales</taxon>
        <taxon>Paenibacillaceae</taxon>
        <taxon>Paenibacillus</taxon>
    </lineage>
</organism>
<evidence type="ECO:0000256" key="7">
    <source>
        <dbReference type="ARBA" id="ARBA00022697"/>
    </source>
</evidence>
<sequence>MRVNLVLTGFGVVGREFVRLLQEKHRFLRRAYELDFRLVAVGGRGGFITSEDGLDLKILGDAEPGSDSLETFSKNSGLPLMSTFDQADALIEATPTDTDSGEPGFGYIMKAIHHQMDIVAISKGALVRHYDTIFTAADANQVKLKFSGATAAALPTLDIGQISLAGSEIVSIEGILNGTSNYILSSMQREQVSFEEALKAAQHQGIAEANPRLDVEGIDSACKILLLANSLLGSRLSLSDVTVTGIVGVSSEDIIEASAQGKKMKLLARAYKQDGTVRVEVGPSMIGSDHLLSSVDGTNKGIVFRTDTMGDVGAVGGSSSPRGAAAAALKDLIHLYHTT</sequence>
<keyword evidence="15" id="KW-1185">Reference proteome</keyword>
<dbReference type="EMBL" id="CP090978">
    <property type="protein sequence ID" value="UJF35710.1"/>
    <property type="molecule type" value="Genomic_DNA"/>
</dbReference>
<dbReference type="RefSeq" id="WP_235122271.1">
    <property type="nucleotide sequence ID" value="NZ_CP090978.1"/>
</dbReference>
<keyword evidence="7 10" id="KW-0791">Threonine biosynthesis</keyword>
<dbReference type="InterPro" id="IPR005106">
    <property type="entry name" value="Asp/hSer_DH_NAD-bd"/>
</dbReference>
<protein>
    <recommendedName>
        <fullName evidence="5 10">Homoserine dehydrogenase</fullName>
        <ecNumber evidence="4 10">1.1.1.3</ecNumber>
    </recommendedName>
</protein>
<evidence type="ECO:0000313" key="15">
    <source>
        <dbReference type="Proteomes" id="UP001649230"/>
    </source>
</evidence>
<dbReference type="Proteomes" id="UP001649230">
    <property type="component" value="Chromosome"/>
</dbReference>
<keyword evidence="10" id="KW-0521">NADP</keyword>
<evidence type="ECO:0000256" key="11">
    <source>
        <dbReference type="RuleBase" id="RU004171"/>
    </source>
</evidence>
<dbReference type="Gene3D" id="3.30.360.10">
    <property type="entry name" value="Dihydrodipicolinate Reductase, domain 2"/>
    <property type="match status" value="1"/>
</dbReference>
<gene>
    <name evidence="14" type="ORF">L0M14_11825</name>
</gene>
<evidence type="ECO:0000256" key="9">
    <source>
        <dbReference type="ARBA" id="ARBA00023167"/>
    </source>
</evidence>
<keyword evidence="6 10" id="KW-0028">Amino-acid biosynthesis</keyword>
<dbReference type="PANTHER" id="PTHR43331:SF1">
    <property type="entry name" value="HOMOSERINE DEHYDROGENASE"/>
    <property type="match status" value="1"/>
</dbReference>
<feature type="domain" description="Homoserine dehydrogenase catalytic" evidence="12">
    <location>
        <begin position="155"/>
        <end position="333"/>
    </location>
</feature>
<reference evidence="14 15" key="1">
    <citation type="journal article" date="2024" name="Int. J. Syst. Evol. Microbiol.">
        <title>Paenibacillus hexagrammi sp. nov., a novel bacterium isolated from the gut content of Hexagrammos agrammus.</title>
        <authorList>
            <person name="Jung H.K."/>
            <person name="Kim D.G."/>
            <person name="Zin H."/>
            <person name="Park J."/>
            <person name="Jung H."/>
            <person name="Kim Y.O."/>
            <person name="Kong H.J."/>
            <person name="Kim J.W."/>
            <person name="Kim Y.S."/>
        </authorList>
    </citation>
    <scope>NUCLEOTIDE SEQUENCE [LARGE SCALE GENOMIC DNA]</scope>
    <source>
        <strain evidence="14 15">YPD9-1</strain>
    </source>
</reference>
<dbReference type="InterPro" id="IPR036291">
    <property type="entry name" value="NAD(P)-bd_dom_sf"/>
</dbReference>
<dbReference type="EC" id="1.1.1.3" evidence="4 10"/>
<dbReference type="SUPFAM" id="SSF55347">
    <property type="entry name" value="Glyceraldehyde-3-phosphate dehydrogenase-like, C-terminal domain"/>
    <property type="match status" value="1"/>
</dbReference>
<evidence type="ECO:0000256" key="2">
    <source>
        <dbReference type="ARBA" id="ARBA00005062"/>
    </source>
</evidence>
<comment type="similarity">
    <text evidence="3 11">Belongs to the homoserine dehydrogenase family.</text>
</comment>
<dbReference type="InterPro" id="IPR001342">
    <property type="entry name" value="HDH_cat"/>
</dbReference>
<dbReference type="Pfam" id="PF00742">
    <property type="entry name" value="Homoserine_dh"/>
    <property type="match status" value="1"/>
</dbReference>
<evidence type="ECO:0000256" key="10">
    <source>
        <dbReference type="RuleBase" id="RU000579"/>
    </source>
</evidence>
<dbReference type="PANTHER" id="PTHR43331">
    <property type="entry name" value="HOMOSERINE DEHYDROGENASE"/>
    <property type="match status" value="1"/>
</dbReference>
<evidence type="ECO:0000259" key="12">
    <source>
        <dbReference type="Pfam" id="PF00742"/>
    </source>
</evidence>
<evidence type="ECO:0000256" key="5">
    <source>
        <dbReference type="ARBA" id="ARBA00013376"/>
    </source>
</evidence>
<feature type="domain" description="Aspartate/homoserine dehydrogenase NAD-binding" evidence="13">
    <location>
        <begin position="9"/>
        <end position="146"/>
    </location>
</feature>
<evidence type="ECO:0000256" key="8">
    <source>
        <dbReference type="ARBA" id="ARBA00023002"/>
    </source>
</evidence>
<keyword evidence="9 10" id="KW-0486">Methionine biosynthesis</keyword>
<evidence type="ECO:0000259" key="13">
    <source>
        <dbReference type="Pfam" id="PF03447"/>
    </source>
</evidence>
<dbReference type="InterPro" id="IPR019811">
    <property type="entry name" value="HDH_CS"/>
</dbReference>
<comment type="pathway">
    <text evidence="1 10">Amino-acid biosynthesis; L-threonine biosynthesis; L-threonine from L-aspartate: step 3/5.</text>
</comment>
<dbReference type="Pfam" id="PF03447">
    <property type="entry name" value="NAD_binding_3"/>
    <property type="match status" value="1"/>
</dbReference>
<dbReference type="PROSITE" id="PS01042">
    <property type="entry name" value="HOMOSER_DHGENASE"/>
    <property type="match status" value="1"/>
</dbReference>
<evidence type="ECO:0000256" key="1">
    <source>
        <dbReference type="ARBA" id="ARBA00005056"/>
    </source>
</evidence>
<evidence type="ECO:0000256" key="6">
    <source>
        <dbReference type="ARBA" id="ARBA00022605"/>
    </source>
</evidence>
<dbReference type="GO" id="GO:0004412">
    <property type="term" value="F:homoserine dehydrogenase activity"/>
    <property type="evidence" value="ECO:0007669"/>
    <property type="project" value="UniProtKB-EC"/>
</dbReference>
<dbReference type="SUPFAM" id="SSF51735">
    <property type="entry name" value="NAD(P)-binding Rossmann-fold domains"/>
    <property type="match status" value="1"/>
</dbReference>
<proteinExistence type="inferred from homology"/>
<evidence type="ECO:0000256" key="4">
    <source>
        <dbReference type="ARBA" id="ARBA00013213"/>
    </source>
</evidence>
<dbReference type="Gene3D" id="3.40.50.720">
    <property type="entry name" value="NAD(P)-binding Rossmann-like Domain"/>
    <property type="match status" value="1"/>
</dbReference>
<evidence type="ECO:0000256" key="3">
    <source>
        <dbReference type="ARBA" id="ARBA00006753"/>
    </source>
</evidence>
<name>A0ABY3SRH4_9BACL</name>
<comment type="catalytic activity">
    <reaction evidence="10">
        <text>L-homoserine + NADP(+) = L-aspartate 4-semialdehyde + NADPH + H(+)</text>
        <dbReference type="Rhea" id="RHEA:15761"/>
        <dbReference type="ChEBI" id="CHEBI:15378"/>
        <dbReference type="ChEBI" id="CHEBI:57476"/>
        <dbReference type="ChEBI" id="CHEBI:57783"/>
        <dbReference type="ChEBI" id="CHEBI:58349"/>
        <dbReference type="ChEBI" id="CHEBI:537519"/>
        <dbReference type="EC" id="1.1.1.3"/>
    </reaction>
</comment>
<dbReference type="NCBIfam" id="NF005290">
    <property type="entry name" value="PRK06813.1"/>
    <property type="match status" value="1"/>
</dbReference>
<accession>A0ABY3SRH4</accession>
<evidence type="ECO:0000313" key="14">
    <source>
        <dbReference type="EMBL" id="UJF35710.1"/>
    </source>
</evidence>